<evidence type="ECO:0000313" key="2">
    <source>
        <dbReference type="Proteomes" id="UP000838756"/>
    </source>
</evidence>
<accession>A0A8S4QE88</accession>
<reference evidence="1" key="1">
    <citation type="submission" date="2022-03" db="EMBL/GenBank/DDBJ databases">
        <authorList>
            <person name="Lindestad O."/>
        </authorList>
    </citation>
    <scope>NUCLEOTIDE SEQUENCE</scope>
</reference>
<sequence>LLLRANKYSLHLFGYPNSGKRQQQGGCTTDRRCFSSAWLR</sequence>
<dbReference type="EMBL" id="CAKXAJ010002142">
    <property type="protein sequence ID" value="CAH2208069.1"/>
    <property type="molecule type" value="Genomic_DNA"/>
</dbReference>
<evidence type="ECO:0000313" key="1">
    <source>
        <dbReference type="EMBL" id="CAH2208069.1"/>
    </source>
</evidence>
<keyword evidence="2" id="KW-1185">Reference proteome</keyword>
<name>A0A8S4QE88_9NEOP</name>
<gene>
    <name evidence="1" type="primary">jg22711</name>
    <name evidence="1" type="ORF">PAEG_LOCUS686</name>
</gene>
<comment type="caution">
    <text evidence="1">The sequence shown here is derived from an EMBL/GenBank/DDBJ whole genome shotgun (WGS) entry which is preliminary data.</text>
</comment>
<dbReference type="Proteomes" id="UP000838756">
    <property type="component" value="Unassembled WGS sequence"/>
</dbReference>
<feature type="non-terminal residue" evidence="1">
    <location>
        <position position="1"/>
    </location>
</feature>
<dbReference type="AlphaFoldDB" id="A0A8S4QE88"/>
<proteinExistence type="predicted"/>
<protein>
    <submittedName>
        <fullName evidence="1">Jg22711 protein</fullName>
    </submittedName>
</protein>
<organism evidence="1 2">
    <name type="scientific">Pararge aegeria aegeria</name>
    <dbReference type="NCBI Taxonomy" id="348720"/>
    <lineage>
        <taxon>Eukaryota</taxon>
        <taxon>Metazoa</taxon>
        <taxon>Ecdysozoa</taxon>
        <taxon>Arthropoda</taxon>
        <taxon>Hexapoda</taxon>
        <taxon>Insecta</taxon>
        <taxon>Pterygota</taxon>
        <taxon>Neoptera</taxon>
        <taxon>Endopterygota</taxon>
        <taxon>Lepidoptera</taxon>
        <taxon>Glossata</taxon>
        <taxon>Ditrysia</taxon>
        <taxon>Papilionoidea</taxon>
        <taxon>Nymphalidae</taxon>
        <taxon>Satyrinae</taxon>
        <taxon>Satyrini</taxon>
        <taxon>Parargina</taxon>
        <taxon>Pararge</taxon>
    </lineage>
</organism>